<accession>A0AAD6Y841</accession>
<reference evidence="1" key="1">
    <citation type="submission" date="2023-03" db="EMBL/GenBank/DDBJ databases">
        <title>Massive genome expansion in bonnet fungi (Mycena s.s.) driven by repeated elements and novel gene families across ecological guilds.</title>
        <authorList>
            <consortium name="Lawrence Berkeley National Laboratory"/>
            <person name="Harder C.B."/>
            <person name="Miyauchi S."/>
            <person name="Viragh M."/>
            <person name="Kuo A."/>
            <person name="Thoen E."/>
            <person name="Andreopoulos B."/>
            <person name="Lu D."/>
            <person name="Skrede I."/>
            <person name="Drula E."/>
            <person name="Henrissat B."/>
            <person name="Morin E."/>
            <person name="Kohler A."/>
            <person name="Barry K."/>
            <person name="LaButti K."/>
            <person name="Morin E."/>
            <person name="Salamov A."/>
            <person name="Lipzen A."/>
            <person name="Mereny Z."/>
            <person name="Hegedus B."/>
            <person name="Baldrian P."/>
            <person name="Stursova M."/>
            <person name="Weitz H."/>
            <person name="Taylor A."/>
            <person name="Grigoriev I.V."/>
            <person name="Nagy L.G."/>
            <person name="Martin F."/>
            <person name="Kauserud H."/>
        </authorList>
    </citation>
    <scope>NUCLEOTIDE SEQUENCE</scope>
    <source>
        <strain evidence="1">9144</strain>
    </source>
</reference>
<dbReference type="AlphaFoldDB" id="A0AAD6Y841"/>
<organism evidence="1 2">
    <name type="scientific">Mycena pura</name>
    <dbReference type="NCBI Taxonomy" id="153505"/>
    <lineage>
        <taxon>Eukaryota</taxon>
        <taxon>Fungi</taxon>
        <taxon>Dikarya</taxon>
        <taxon>Basidiomycota</taxon>
        <taxon>Agaricomycotina</taxon>
        <taxon>Agaricomycetes</taxon>
        <taxon>Agaricomycetidae</taxon>
        <taxon>Agaricales</taxon>
        <taxon>Marasmiineae</taxon>
        <taxon>Mycenaceae</taxon>
        <taxon>Mycena</taxon>
    </lineage>
</organism>
<keyword evidence="2" id="KW-1185">Reference proteome</keyword>
<evidence type="ECO:0000313" key="2">
    <source>
        <dbReference type="Proteomes" id="UP001219525"/>
    </source>
</evidence>
<name>A0AAD6Y841_9AGAR</name>
<dbReference type="Proteomes" id="UP001219525">
    <property type="component" value="Unassembled WGS sequence"/>
</dbReference>
<evidence type="ECO:0000313" key="1">
    <source>
        <dbReference type="EMBL" id="KAJ7198853.1"/>
    </source>
</evidence>
<sequence>MTTLELRVIVYGSRWSDPEDADVRNGSDQRRVEILLNPIIPAEFATTREKRHEWVQGFIDTITWDVKHNRKWCCSFCTEDARETYWMKSTWMHLTPPRMVCYVYNVCDLGPGPCSEKLCEIEAEFARLSNAAPTGVSARRSPDEGYNWPMSASCAHCHDEAPSSLANLKKCSSCELTRYCRSVAIKIILLLANSALQRQMSTNRLEPTQNLL</sequence>
<protein>
    <submittedName>
        <fullName evidence="1">Uncharacterized protein</fullName>
    </submittedName>
</protein>
<dbReference type="EMBL" id="JARJCW010000071">
    <property type="protein sequence ID" value="KAJ7198853.1"/>
    <property type="molecule type" value="Genomic_DNA"/>
</dbReference>
<gene>
    <name evidence="1" type="ORF">GGX14DRAFT_373622</name>
</gene>
<proteinExistence type="predicted"/>
<comment type="caution">
    <text evidence="1">The sequence shown here is derived from an EMBL/GenBank/DDBJ whole genome shotgun (WGS) entry which is preliminary data.</text>
</comment>